<dbReference type="GO" id="GO:0001653">
    <property type="term" value="F:peptide receptor activity"/>
    <property type="evidence" value="ECO:0007669"/>
    <property type="project" value="TreeGrafter"/>
</dbReference>
<evidence type="ECO:0000256" key="1">
    <source>
        <dbReference type="ARBA" id="ARBA00004370"/>
    </source>
</evidence>
<accession>A0A699ZP99</accession>
<dbReference type="GO" id="GO:0004383">
    <property type="term" value="F:guanylate cyclase activity"/>
    <property type="evidence" value="ECO:0007669"/>
    <property type="project" value="TreeGrafter"/>
</dbReference>
<evidence type="ECO:0000313" key="9">
    <source>
        <dbReference type="Proteomes" id="UP000485058"/>
    </source>
</evidence>
<sequence>MLDAAAAVPSLLGGSVQIRVVDTVNTASRMESTGLPGRLQVSEATYSLLPPERRALEWEQRGSIEVKGKGKMSTYLLRVDHGQPRTWHIVWPPSS</sequence>
<dbReference type="InterPro" id="IPR001054">
    <property type="entry name" value="A/G_cyclase"/>
</dbReference>
<keyword evidence="4" id="KW-1133">Transmembrane helix</keyword>
<evidence type="ECO:0000256" key="2">
    <source>
        <dbReference type="ARBA" id="ARBA00022692"/>
    </source>
</evidence>
<organism evidence="8 9">
    <name type="scientific">Haematococcus lacustris</name>
    <name type="common">Green alga</name>
    <name type="synonym">Haematococcus pluvialis</name>
    <dbReference type="NCBI Taxonomy" id="44745"/>
    <lineage>
        <taxon>Eukaryota</taxon>
        <taxon>Viridiplantae</taxon>
        <taxon>Chlorophyta</taxon>
        <taxon>core chlorophytes</taxon>
        <taxon>Chlorophyceae</taxon>
        <taxon>CS clade</taxon>
        <taxon>Chlamydomonadales</taxon>
        <taxon>Haematococcaceae</taxon>
        <taxon>Haematococcus</taxon>
    </lineage>
</organism>
<dbReference type="PANTHER" id="PTHR11920:SF335">
    <property type="entry name" value="GUANYLATE CYCLASE"/>
    <property type="match status" value="1"/>
</dbReference>
<name>A0A699ZP99_HAELA</name>
<dbReference type="Pfam" id="PF00211">
    <property type="entry name" value="Guanylate_cyc"/>
    <property type="match status" value="1"/>
</dbReference>
<dbReference type="Gene3D" id="3.30.70.1230">
    <property type="entry name" value="Nucleotide cyclase"/>
    <property type="match status" value="1"/>
</dbReference>
<keyword evidence="2" id="KW-0812">Transmembrane</keyword>
<dbReference type="PANTHER" id="PTHR11920">
    <property type="entry name" value="GUANYLYL CYCLASE"/>
    <property type="match status" value="1"/>
</dbReference>
<dbReference type="AlphaFoldDB" id="A0A699ZP99"/>
<dbReference type="Proteomes" id="UP000485058">
    <property type="component" value="Unassembled WGS sequence"/>
</dbReference>
<dbReference type="InterPro" id="IPR029787">
    <property type="entry name" value="Nucleotide_cyclase"/>
</dbReference>
<dbReference type="GO" id="GO:0007168">
    <property type="term" value="P:receptor guanylyl cyclase signaling pathway"/>
    <property type="evidence" value="ECO:0007669"/>
    <property type="project" value="TreeGrafter"/>
</dbReference>
<feature type="domain" description="Guanylate cyclase" evidence="7">
    <location>
        <begin position="22"/>
        <end position="77"/>
    </location>
</feature>
<proteinExistence type="predicted"/>
<protein>
    <submittedName>
        <fullName evidence="8">Guanylate cyclase domain-containing protein</fullName>
    </submittedName>
</protein>
<dbReference type="SUPFAM" id="SSF55073">
    <property type="entry name" value="Nucleotide cyclase"/>
    <property type="match status" value="1"/>
</dbReference>
<reference evidence="8 9" key="1">
    <citation type="submission" date="2020-02" db="EMBL/GenBank/DDBJ databases">
        <title>Draft genome sequence of Haematococcus lacustris strain NIES-144.</title>
        <authorList>
            <person name="Morimoto D."/>
            <person name="Nakagawa S."/>
            <person name="Yoshida T."/>
            <person name="Sawayama S."/>
        </authorList>
    </citation>
    <scope>NUCLEOTIDE SEQUENCE [LARGE SCALE GENOMIC DNA]</scope>
    <source>
        <strain evidence="8 9">NIES-144</strain>
    </source>
</reference>
<evidence type="ECO:0000313" key="8">
    <source>
        <dbReference type="EMBL" id="GFH23755.1"/>
    </source>
</evidence>
<dbReference type="GO" id="GO:0035556">
    <property type="term" value="P:intracellular signal transduction"/>
    <property type="evidence" value="ECO:0007669"/>
    <property type="project" value="InterPro"/>
</dbReference>
<comment type="caution">
    <text evidence="8">The sequence shown here is derived from an EMBL/GenBank/DDBJ whole genome shotgun (WGS) entry which is preliminary data.</text>
</comment>
<keyword evidence="6" id="KW-0456">Lyase</keyword>
<dbReference type="GO" id="GO:0005886">
    <property type="term" value="C:plasma membrane"/>
    <property type="evidence" value="ECO:0007669"/>
    <property type="project" value="TreeGrafter"/>
</dbReference>
<evidence type="ECO:0000256" key="6">
    <source>
        <dbReference type="ARBA" id="ARBA00023239"/>
    </source>
</evidence>
<dbReference type="GO" id="GO:0000166">
    <property type="term" value="F:nucleotide binding"/>
    <property type="evidence" value="ECO:0007669"/>
    <property type="project" value="UniProtKB-KW"/>
</dbReference>
<dbReference type="InterPro" id="IPR050401">
    <property type="entry name" value="Cyclic_nucleotide_synthase"/>
</dbReference>
<keyword evidence="9" id="KW-1185">Reference proteome</keyword>
<gene>
    <name evidence="8" type="ORF">HaLaN_21419</name>
</gene>
<keyword evidence="3" id="KW-0547">Nucleotide-binding</keyword>
<evidence type="ECO:0000256" key="3">
    <source>
        <dbReference type="ARBA" id="ARBA00022741"/>
    </source>
</evidence>
<evidence type="ECO:0000256" key="5">
    <source>
        <dbReference type="ARBA" id="ARBA00023136"/>
    </source>
</evidence>
<dbReference type="CDD" id="cd07302">
    <property type="entry name" value="CHD"/>
    <property type="match status" value="1"/>
</dbReference>
<comment type="subcellular location">
    <subcellularLocation>
        <location evidence="1">Membrane</location>
    </subcellularLocation>
</comment>
<keyword evidence="5" id="KW-0472">Membrane</keyword>
<dbReference type="GO" id="GO:0004016">
    <property type="term" value="F:adenylate cyclase activity"/>
    <property type="evidence" value="ECO:0007669"/>
    <property type="project" value="TreeGrafter"/>
</dbReference>
<evidence type="ECO:0000256" key="4">
    <source>
        <dbReference type="ARBA" id="ARBA00022989"/>
    </source>
</evidence>
<dbReference type="EMBL" id="BLLF01002355">
    <property type="protein sequence ID" value="GFH23755.1"/>
    <property type="molecule type" value="Genomic_DNA"/>
</dbReference>
<evidence type="ECO:0000259" key="7">
    <source>
        <dbReference type="Pfam" id="PF00211"/>
    </source>
</evidence>